<dbReference type="Pfam" id="PF01547">
    <property type="entry name" value="SBP_bac_1"/>
    <property type="match status" value="1"/>
</dbReference>
<dbReference type="RefSeq" id="WP_179237439.1">
    <property type="nucleotide sequence ID" value="NZ_JACBNQ010000004.1"/>
</dbReference>
<evidence type="ECO:0000313" key="2">
    <source>
        <dbReference type="EMBL" id="NYB73744.1"/>
    </source>
</evidence>
<feature type="chain" id="PRO_5039393011" evidence="1">
    <location>
        <begin position="22"/>
        <end position="733"/>
    </location>
</feature>
<dbReference type="PROSITE" id="PS51257">
    <property type="entry name" value="PROKAR_LIPOPROTEIN"/>
    <property type="match status" value="1"/>
</dbReference>
<dbReference type="SUPFAM" id="SSF53850">
    <property type="entry name" value="Periplasmic binding protein-like II"/>
    <property type="match status" value="1"/>
</dbReference>
<gene>
    <name evidence="2" type="ORF">HZF24_06270</name>
</gene>
<reference evidence="2" key="1">
    <citation type="submission" date="2020-07" db="EMBL/GenBank/DDBJ databases">
        <title>Genomic analysis of a strain of Sedimentibacter Hydroxybenzoicus DSM7310.</title>
        <authorList>
            <person name="Ma S."/>
        </authorList>
    </citation>
    <scope>NUCLEOTIDE SEQUENCE</scope>
    <source>
        <strain evidence="2">DSM 7310</strain>
    </source>
</reference>
<organism evidence="2 3">
    <name type="scientific">Sedimentibacter hydroxybenzoicus DSM 7310</name>
    <dbReference type="NCBI Taxonomy" id="1123245"/>
    <lineage>
        <taxon>Bacteria</taxon>
        <taxon>Bacillati</taxon>
        <taxon>Bacillota</taxon>
        <taxon>Tissierellia</taxon>
        <taxon>Sedimentibacter</taxon>
    </lineage>
</organism>
<keyword evidence="3" id="KW-1185">Reference proteome</keyword>
<dbReference type="InterPro" id="IPR006059">
    <property type="entry name" value="SBP"/>
</dbReference>
<keyword evidence="1" id="KW-0732">Signal</keyword>
<feature type="signal peptide" evidence="1">
    <location>
        <begin position="1"/>
        <end position="21"/>
    </location>
</feature>
<dbReference type="SUPFAM" id="SSF101898">
    <property type="entry name" value="NHL repeat"/>
    <property type="match status" value="1"/>
</dbReference>
<dbReference type="Gene3D" id="3.40.190.10">
    <property type="entry name" value="Periplasmic binding protein-like II"/>
    <property type="match status" value="1"/>
</dbReference>
<dbReference type="AlphaFoldDB" id="A0A974BID3"/>
<protein>
    <submittedName>
        <fullName evidence="2">Carbohydrate ABC transporter substrate-binding protein</fullName>
    </submittedName>
</protein>
<accession>A0A974BID3</accession>
<comment type="caution">
    <text evidence="2">The sequence shown here is derived from an EMBL/GenBank/DDBJ whole genome shotgun (WGS) entry which is preliminary data.</text>
</comment>
<dbReference type="EMBL" id="JACBNQ010000004">
    <property type="protein sequence ID" value="NYB73744.1"/>
    <property type="molecule type" value="Genomic_DNA"/>
</dbReference>
<dbReference type="Proteomes" id="UP000611629">
    <property type="component" value="Unassembled WGS sequence"/>
</dbReference>
<sequence length="733" mass="82847">MKKIKSIIAYICIICFSLVLLSSCKDSESNVTKENVPQAAMGRYVEKYIEELSSEDGGMVAYTAVRNDGTIEFYKYYSEENVTKVYSTADGINFERKDAEPWYAEILNMGNYQITKIDYDSEGNIYVLIFENEAESSLFNKIFKVTSDNEIHEIDMEWRETDVEDLKVYITDMTVTAEDELMINQSLRGILHYTDEGKYLGQYGSSSDGIYTVSDNYIYNFDARQLKINVYNIETHEMTREIPLDEMTGEIPLGEMILGLKLSPGKDGSIYITDRSGVYKMVEDGVILEKIIDGELTSLGIPSLHFSAILEGINGEFYIPYSDREQNTSVAKYEFDENVSTMPSMELTVYTLEENNTLRQTAGELQNKYPDFKVNIKVGLDGDTSVTKTDAIKQLNGELLGGKGPDLILLDGLSVESYIQKGVLADLSDIVNAYMKDEKLLSAVINTYANDGKYPVIPTKFHMPLIWIDEEYKDYMKNLDTLIEFVQEKKDKPVLGYFEPDDLITTFSYTCFPEWINEGKEINRQELTKFLQNMKILYDNRGDLTGSDGKAFAWAFNKTYGCYSLLKGYQSYVIENLAQDKRQGGIPLFLPGQVEKSFVPVNCIGVNNNSSNIDISKEFVSLMLSEAVQKAPISDGFPVNLDALEYGALGTGNENMYYMVSGPGEEILEGVPPSREKLEVIKELCHKVETPSVPDEVLIEIIIENSKEYFEGAITVEDAVEKIKEKSKLYLSE</sequence>
<proteinExistence type="predicted"/>
<name>A0A974BID3_SEDHY</name>
<evidence type="ECO:0000313" key="3">
    <source>
        <dbReference type="Proteomes" id="UP000611629"/>
    </source>
</evidence>
<evidence type="ECO:0000256" key="1">
    <source>
        <dbReference type="SAM" id="SignalP"/>
    </source>
</evidence>